<comment type="subcellular location">
    <subcellularLocation>
        <location evidence="1">Endomembrane system</location>
        <topology evidence="1">Multi-pass membrane protein</topology>
    </subcellularLocation>
</comment>
<dbReference type="EMBL" id="JBHULB010000008">
    <property type="protein sequence ID" value="MFD2586885.1"/>
    <property type="molecule type" value="Genomic_DNA"/>
</dbReference>
<comment type="caution">
    <text evidence="6">The sequence shown here is derived from an EMBL/GenBank/DDBJ whole genome shotgun (WGS) entry which is preliminary data.</text>
</comment>
<dbReference type="Pfam" id="PF04191">
    <property type="entry name" value="PEMT"/>
    <property type="match status" value="1"/>
</dbReference>
<dbReference type="Proteomes" id="UP001597526">
    <property type="component" value="Unassembled WGS sequence"/>
</dbReference>
<gene>
    <name evidence="6" type="ORF">ACFSQJ_08085</name>
</gene>
<feature type="transmembrane region" description="Helical" evidence="5">
    <location>
        <begin position="37"/>
        <end position="58"/>
    </location>
</feature>
<feature type="transmembrane region" description="Helical" evidence="5">
    <location>
        <begin position="6"/>
        <end position="25"/>
    </location>
</feature>
<keyword evidence="6" id="KW-0489">Methyltransferase</keyword>
<organism evidence="6 7">
    <name type="scientific">Croceitalea marina</name>
    <dbReference type="NCBI Taxonomy" id="1775166"/>
    <lineage>
        <taxon>Bacteria</taxon>
        <taxon>Pseudomonadati</taxon>
        <taxon>Bacteroidota</taxon>
        <taxon>Flavobacteriia</taxon>
        <taxon>Flavobacteriales</taxon>
        <taxon>Flavobacteriaceae</taxon>
        <taxon>Croceitalea</taxon>
    </lineage>
</organism>
<dbReference type="GO" id="GO:0032259">
    <property type="term" value="P:methylation"/>
    <property type="evidence" value="ECO:0007669"/>
    <property type="project" value="UniProtKB-KW"/>
</dbReference>
<name>A0ABW5MUN3_9FLAO</name>
<protein>
    <submittedName>
        <fullName evidence="6">Methyltransferase family protein</fullName>
        <ecNumber evidence="6">2.1.1.100</ecNumber>
        <ecNumber evidence="6">2.1.1.334</ecNumber>
    </submittedName>
</protein>
<accession>A0ABW5MUN3</accession>
<dbReference type="EC" id="2.1.1.334" evidence="6"/>
<evidence type="ECO:0000313" key="7">
    <source>
        <dbReference type="Proteomes" id="UP001597526"/>
    </source>
</evidence>
<keyword evidence="3 5" id="KW-1133">Transmembrane helix</keyword>
<dbReference type="InterPro" id="IPR007318">
    <property type="entry name" value="Phopholipid_MeTrfase"/>
</dbReference>
<dbReference type="PANTHER" id="PTHR12714">
    <property type="entry name" value="PROTEIN-S ISOPRENYLCYSTEINE O-METHYLTRANSFERASE"/>
    <property type="match status" value="1"/>
</dbReference>
<dbReference type="Gene3D" id="1.20.120.1630">
    <property type="match status" value="1"/>
</dbReference>
<evidence type="ECO:0000256" key="4">
    <source>
        <dbReference type="ARBA" id="ARBA00023136"/>
    </source>
</evidence>
<evidence type="ECO:0000256" key="1">
    <source>
        <dbReference type="ARBA" id="ARBA00004127"/>
    </source>
</evidence>
<sequence>MKFKIPPALVALIFGSALFLLAKYLPVGEFEFFGREILAFVVLGLGFLVVSIAIIQFYRKKTTVDPLNPEKANVLVTSGIFRFTRNPMYLGMLLFLIAFALKLGNAFNTLILAGFVYYMNHFQIRHEEEALLKIFGKEYKLYLKATRRWF</sequence>
<dbReference type="EC" id="2.1.1.100" evidence="6"/>
<evidence type="ECO:0000256" key="2">
    <source>
        <dbReference type="ARBA" id="ARBA00022692"/>
    </source>
</evidence>
<evidence type="ECO:0000313" key="6">
    <source>
        <dbReference type="EMBL" id="MFD2586885.1"/>
    </source>
</evidence>
<keyword evidence="2 5" id="KW-0812">Transmembrane</keyword>
<reference evidence="7" key="1">
    <citation type="journal article" date="2019" name="Int. J. Syst. Evol. Microbiol.">
        <title>The Global Catalogue of Microorganisms (GCM) 10K type strain sequencing project: providing services to taxonomists for standard genome sequencing and annotation.</title>
        <authorList>
            <consortium name="The Broad Institute Genomics Platform"/>
            <consortium name="The Broad Institute Genome Sequencing Center for Infectious Disease"/>
            <person name="Wu L."/>
            <person name="Ma J."/>
        </authorList>
    </citation>
    <scope>NUCLEOTIDE SEQUENCE [LARGE SCALE GENOMIC DNA]</scope>
    <source>
        <strain evidence="7">KCTC 52368</strain>
    </source>
</reference>
<proteinExistence type="predicted"/>
<keyword evidence="6" id="KW-0808">Transferase</keyword>
<dbReference type="RefSeq" id="WP_377766442.1">
    <property type="nucleotide sequence ID" value="NZ_JBHULB010000008.1"/>
</dbReference>
<evidence type="ECO:0000256" key="5">
    <source>
        <dbReference type="SAM" id="Phobius"/>
    </source>
</evidence>
<dbReference type="GO" id="GO:0004671">
    <property type="term" value="F:protein C-terminal S-isoprenylcysteine carboxyl O-methyltransferase activity"/>
    <property type="evidence" value="ECO:0007669"/>
    <property type="project" value="UniProtKB-EC"/>
</dbReference>
<keyword evidence="7" id="KW-1185">Reference proteome</keyword>
<dbReference type="PANTHER" id="PTHR12714:SF24">
    <property type="entry name" value="SLR1182 PROTEIN"/>
    <property type="match status" value="1"/>
</dbReference>
<keyword evidence="4 5" id="KW-0472">Membrane</keyword>
<feature type="transmembrane region" description="Helical" evidence="5">
    <location>
        <begin position="88"/>
        <end position="118"/>
    </location>
</feature>
<evidence type="ECO:0000256" key="3">
    <source>
        <dbReference type="ARBA" id="ARBA00022989"/>
    </source>
</evidence>